<organism evidence="2 3">
    <name type="scientific">Nocardioides ginsengisoli</name>
    <dbReference type="NCBI Taxonomy" id="363868"/>
    <lineage>
        <taxon>Bacteria</taxon>
        <taxon>Bacillati</taxon>
        <taxon>Actinomycetota</taxon>
        <taxon>Actinomycetes</taxon>
        <taxon>Propionibacteriales</taxon>
        <taxon>Nocardioidaceae</taxon>
        <taxon>Nocardioides</taxon>
    </lineage>
</organism>
<evidence type="ECO:0000256" key="1">
    <source>
        <dbReference type="SAM" id="Phobius"/>
    </source>
</evidence>
<keyword evidence="3" id="KW-1185">Reference proteome</keyword>
<feature type="transmembrane region" description="Helical" evidence="1">
    <location>
        <begin position="20"/>
        <end position="53"/>
    </location>
</feature>
<dbReference type="EMBL" id="JBHTLX010000023">
    <property type="protein sequence ID" value="MFD1249736.1"/>
    <property type="molecule type" value="Genomic_DNA"/>
</dbReference>
<evidence type="ECO:0000313" key="3">
    <source>
        <dbReference type="Proteomes" id="UP001597229"/>
    </source>
</evidence>
<keyword evidence="1" id="KW-1133">Transmembrane helix</keyword>
<name>A0ABW3W343_9ACTN</name>
<reference evidence="3" key="1">
    <citation type="journal article" date="2019" name="Int. J. Syst. Evol. Microbiol.">
        <title>The Global Catalogue of Microorganisms (GCM) 10K type strain sequencing project: providing services to taxonomists for standard genome sequencing and annotation.</title>
        <authorList>
            <consortium name="The Broad Institute Genomics Platform"/>
            <consortium name="The Broad Institute Genome Sequencing Center for Infectious Disease"/>
            <person name="Wu L."/>
            <person name="Ma J."/>
        </authorList>
    </citation>
    <scope>NUCLEOTIDE SEQUENCE [LARGE SCALE GENOMIC DNA]</scope>
    <source>
        <strain evidence="3">CCUG 52478</strain>
    </source>
</reference>
<feature type="transmembrane region" description="Helical" evidence="1">
    <location>
        <begin position="109"/>
        <end position="129"/>
    </location>
</feature>
<dbReference type="RefSeq" id="WP_367917360.1">
    <property type="nucleotide sequence ID" value="NZ_BAABAC010000004.1"/>
</dbReference>
<dbReference type="Proteomes" id="UP001597229">
    <property type="component" value="Unassembled WGS sequence"/>
</dbReference>
<feature type="transmembrane region" description="Helical" evidence="1">
    <location>
        <begin position="65"/>
        <end position="83"/>
    </location>
</feature>
<keyword evidence="1" id="KW-0472">Membrane</keyword>
<comment type="caution">
    <text evidence="2">The sequence shown here is derived from an EMBL/GenBank/DDBJ whole genome shotgun (WGS) entry which is preliminary data.</text>
</comment>
<evidence type="ECO:0000313" key="2">
    <source>
        <dbReference type="EMBL" id="MFD1249736.1"/>
    </source>
</evidence>
<gene>
    <name evidence="2" type="ORF">ACFQ3F_18200</name>
</gene>
<protein>
    <submittedName>
        <fullName evidence="2">Uncharacterized protein</fullName>
    </submittedName>
</protein>
<keyword evidence="1" id="KW-0812">Transmembrane</keyword>
<accession>A0ABW3W343</accession>
<proteinExistence type="predicted"/>
<sequence>MQLTQDTPRLHPVRRRAAWHYAWWAAVGACAGLGMVSLLTIGIFLLAAAILLAYVGLRLGALRDAVLLAAVAGAGLPLLYVAWLNREGPGTVCHTSGSTTSCTELWAPWPWAVAGAGIVLAAVLLIVLLNRRQH</sequence>